<evidence type="ECO:0000256" key="5">
    <source>
        <dbReference type="ARBA" id="ARBA00023163"/>
    </source>
</evidence>
<dbReference type="GO" id="GO:0043565">
    <property type="term" value="F:sequence-specific DNA binding"/>
    <property type="evidence" value="ECO:0007669"/>
    <property type="project" value="InterPro"/>
</dbReference>
<dbReference type="PROSITE" id="PS00676">
    <property type="entry name" value="SIGMA54_INTERACT_2"/>
    <property type="match status" value="1"/>
</dbReference>
<accession>A0A1I2TX79</accession>
<keyword evidence="1" id="KW-0547">Nucleotide-binding</keyword>
<dbReference type="GO" id="GO:0006355">
    <property type="term" value="P:regulation of DNA-templated transcription"/>
    <property type="evidence" value="ECO:0007669"/>
    <property type="project" value="InterPro"/>
</dbReference>
<dbReference type="CDD" id="cd00130">
    <property type="entry name" value="PAS"/>
    <property type="match status" value="1"/>
</dbReference>
<dbReference type="PROSITE" id="PS00688">
    <property type="entry name" value="SIGMA54_INTERACT_3"/>
    <property type="match status" value="1"/>
</dbReference>
<dbReference type="STRING" id="1045558.SAMN05216175_11172"/>
<dbReference type="SUPFAM" id="SSF52540">
    <property type="entry name" value="P-loop containing nucleoside triphosphate hydrolases"/>
    <property type="match status" value="1"/>
</dbReference>
<dbReference type="PANTHER" id="PTHR32071">
    <property type="entry name" value="TRANSCRIPTIONAL REGULATORY PROTEIN"/>
    <property type="match status" value="1"/>
</dbReference>
<evidence type="ECO:0000313" key="7">
    <source>
        <dbReference type="EMBL" id="SFG69482.1"/>
    </source>
</evidence>
<dbReference type="Proteomes" id="UP000198623">
    <property type="component" value="Unassembled WGS sequence"/>
</dbReference>
<keyword evidence="5" id="KW-0804">Transcription</keyword>
<dbReference type="Pfam" id="PF25601">
    <property type="entry name" value="AAA_lid_14"/>
    <property type="match status" value="1"/>
</dbReference>
<dbReference type="PANTHER" id="PTHR32071:SF99">
    <property type="entry name" value="TRANSCRIPTIONAL REGULATORY PROTEIN"/>
    <property type="match status" value="1"/>
</dbReference>
<dbReference type="CDD" id="cd00009">
    <property type="entry name" value="AAA"/>
    <property type="match status" value="1"/>
</dbReference>
<feature type="domain" description="Sigma-54 factor interaction" evidence="6">
    <location>
        <begin position="175"/>
        <end position="405"/>
    </location>
</feature>
<dbReference type="FunFam" id="3.40.50.300:FF:000006">
    <property type="entry name" value="DNA-binding transcriptional regulator NtrC"/>
    <property type="match status" value="1"/>
</dbReference>
<organism evidence="7 8">
    <name type="scientific">Neptunomonas qingdaonensis</name>
    <dbReference type="NCBI Taxonomy" id="1045558"/>
    <lineage>
        <taxon>Bacteria</taxon>
        <taxon>Pseudomonadati</taxon>
        <taxon>Pseudomonadota</taxon>
        <taxon>Gammaproteobacteria</taxon>
        <taxon>Oceanospirillales</taxon>
        <taxon>Oceanospirillaceae</taxon>
        <taxon>Neptunomonas</taxon>
    </lineage>
</organism>
<dbReference type="Gene3D" id="3.30.450.20">
    <property type="entry name" value="PAS domain"/>
    <property type="match status" value="1"/>
</dbReference>
<gene>
    <name evidence="7" type="ORF">SAMN05216175_11172</name>
</gene>
<dbReference type="Gene3D" id="1.10.10.60">
    <property type="entry name" value="Homeodomain-like"/>
    <property type="match status" value="1"/>
</dbReference>
<reference evidence="8" key="1">
    <citation type="submission" date="2016-10" db="EMBL/GenBank/DDBJ databases">
        <authorList>
            <person name="Varghese N."/>
            <person name="Submissions S."/>
        </authorList>
    </citation>
    <scope>NUCLEOTIDE SEQUENCE [LARGE SCALE GENOMIC DNA]</scope>
    <source>
        <strain evidence="8">CGMCC 1.10971</strain>
    </source>
</reference>
<dbReference type="Pfam" id="PF00158">
    <property type="entry name" value="Sigma54_activat"/>
    <property type="match status" value="1"/>
</dbReference>
<evidence type="ECO:0000256" key="2">
    <source>
        <dbReference type="ARBA" id="ARBA00022840"/>
    </source>
</evidence>
<dbReference type="Pfam" id="PF02954">
    <property type="entry name" value="HTH_8"/>
    <property type="match status" value="1"/>
</dbReference>
<dbReference type="Gene3D" id="3.40.50.300">
    <property type="entry name" value="P-loop containing nucleotide triphosphate hydrolases"/>
    <property type="match status" value="1"/>
</dbReference>
<dbReference type="PRINTS" id="PR01590">
    <property type="entry name" value="HTHFIS"/>
</dbReference>
<dbReference type="InterPro" id="IPR002197">
    <property type="entry name" value="HTH_Fis"/>
</dbReference>
<dbReference type="InterPro" id="IPR009057">
    <property type="entry name" value="Homeodomain-like_sf"/>
</dbReference>
<dbReference type="PROSITE" id="PS50045">
    <property type="entry name" value="SIGMA54_INTERACT_4"/>
    <property type="match status" value="1"/>
</dbReference>
<dbReference type="InterPro" id="IPR000014">
    <property type="entry name" value="PAS"/>
</dbReference>
<protein>
    <submittedName>
        <fullName evidence="7">Transcriptional regulator containing PAS, AAA-type ATPase, and DNA-binding Fis domains</fullName>
    </submittedName>
</protein>
<dbReference type="InterPro" id="IPR025944">
    <property type="entry name" value="Sigma_54_int_dom_CS"/>
</dbReference>
<evidence type="ECO:0000313" key="8">
    <source>
        <dbReference type="Proteomes" id="UP000198623"/>
    </source>
</evidence>
<evidence type="ECO:0000259" key="6">
    <source>
        <dbReference type="PROSITE" id="PS50045"/>
    </source>
</evidence>
<dbReference type="SUPFAM" id="SSF55785">
    <property type="entry name" value="PYP-like sensor domain (PAS domain)"/>
    <property type="match status" value="1"/>
</dbReference>
<dbReference type="InterPro" id="IPR027417">
    <property type="entry name" value="P-loop_NTPase"/>
</dbReference>
<keyword evidence="2" id="KW-0067">ATP-binding</keyword>
<evidence type="ECO:0000256" key="4">
    <source>
        <dbReference type="ARBA" id="ARBA00023125"/>
    </source>
</evidence>
<dbReference type="PROSITE" id="PS00675">
    <property type="entry name" value="SIGMA54_INTERACT_1"/>
    <property type="match status" value="1"/>
</dbReference>
<dbReference type="OrthoDB" id="9804019at2"/>
<dbReference type="InterPro" id="IPR003593">
    <property type="entry name" value="AAA+_ATPase"/>
</dbReference>
<dbReference type="EMBL" id="FOOU01000011">
    <property type="protein sequence ID" value="SFG69482.1"/>
    <property type="molecule type" value="Genomic_DNA"/>
</dbReference>
<proteinExistence type="predicted"/>
<dbReference type="InterPro" id="IPR025662">
    <property type="entry name" value="Sigma_54_int_dom_ATP-bd_1"/>
</dbReference>
<name>A0A1I2TX79_9GAMM</name>
<evidence type="ECO:0000256" key="3">
    <source>
        <dbReference type="ARBA" id="ARBA00023015"/>
    </source>
</evidence>
<sequence>MQTKHFYIARDASLIKPTNHLPEQHICLDELLSGQTIKQHPFELLSSLCEGAIAVDTACRIIWMSPKYRQLINIPEDKELIGTPIEELLPNTQLPRVLKSGKPTFVDLMQINGRWCVVTRMPLKDNDARVMGAIGFIFYTDLESLRPLFDKFARLKRQLEQQKLIRPSRYALDDLIGQSAIIQQLKRQARRAALLDTTVLLLGETGTGKELLAQGIHHASQRNGGPFVGINMAALPESLVEAELFGAAPGAYTGIDKNGRKGKIQLADGGTLFLDEIAEMPLSMQAKLLRVLQEREVEALGSNRLEHVDLRVIAATSGNLKQLVDEGKFRADLYYRLNVLPIRLAPLRERKEDIPLLCAHILQSIQQQAQIPALALTDSALAWLFQYSWPGNVRELHNRLERGCVMAEGTAIEPEDLGALDDLPCPDSAIVTGIDTDTSLTSLAETRLKAEQGALQDALQQTRGNKSSAAKLLGISRATLYERLKKSPDN</sequence>
<dbReference type="InterPro" id="IPR058031">
    <property type="entry name" value="AAA_lid_NorR"/>
</dbReference>
<dbReference type="InterPro" id="IPR025943">
    <property type="entry name" value="Sigma_54_int_dom_ATP-bd_2"/>
</dbReference>
<dbReference type="Gene3D" id="1.10.8.60">
    <property type="match status" value="1"/>
</dbReference>
<keyword evidence="3" id="KW-0805">Transcription regulation</keyword>
<evidence type="ECO:0000256" key="1">
    <source>
        <dbReference type="ARBA" id="ARBA00022741"/>
    </source>
</evidence>
<dbReference type="InterPro" id="IPR002078">
    <property type="entry name" value="Sigma_54_int"/>
</dbReference>
<dbReference type="SMART" id="SM00382">
    <property type="entry name" value="AAA"/>
    <property type="match status" value="1"/>
</dbReference>
<keyword evidence="8" id="KW-1185">Reference proteome</keyword>
<dbReference type="SUPFAM" id="SSF46689">
    <property type="entry name" value="Homeodomain-like"/>
    <property type="match status" value="1"/>
</dbReference>
<dbReference type="GO" id="GO:0005524">
    <property type="term" value="F:ATP binding"/>
    <property type="evidence" value="ECO:0007669"/>
    <property type="project" value="UniProtKB-KW"/>
</dbReference>
<dbReference type="InterPro" id="IPR035965">
    <property type="entry name" value="PAS-like_dom_sf"/>
</dbReference>
<dbReference type="AlphaFoldDB" id="A0A1I2TX79"/>
<keyword evidence="4 7" id="KW-0238">DNA-binding</keyword>